<evidence type="ECO:0000313" key="4">
    <source>
        <dbReference type="Proteomes" id="UP001596160"/>
    </source>
</evidence>
<accession>A0ABW0AUC9</accession>
<dbReference type="RefSeq" id="WP_344486131.1">
    <property type="nucleotide sequence ID" value="NZ_BAAASB010000034.1"/>
</dbReference>
<dbReference type="Proteomes" id="UP001596160">
    <property type="component" value="Unassembled WGS sequence"/>
</dbReference>
<feature type="region of interest" description="Disordered" evidence="1">
    <location>
        <begin position="341"/>
        <end position="365"/>
    </location>
</feature>
<proteinExistence type="predicted"/>
<reference evidence="4" key="1">
    <citation type="journal article" date="2019" name="Int. J. Syst. Evol. Microbiol.">
        <title>The Global Catalogue of Microorganisms (GCM) 10K type strain sequencing project: providing services to taxonomists for standard genome sequencing and annotation.</title>
        <authorList>
            <consortium name="The Broad Institute Genomics Platform"/>
            <consortium name="The Broad Institute Genome Sequencing Center for Infectious Disease"/>
            <person name="Wu L."/>
            <person name="Ma J."/>
        </authorList>
    </citation>
    <scope>NUCLEOTIDE SEQUENCE [LARGE SCALE GENOMIC DNA]</scope>
    <source>
        <strain evidence="4">PCU 266</strain>
    </source>
</reference>
<feature type="compositionally biased region" description="Acidic residues" evidence="1">
    <location>
        <begin position="343"/>
        <end position="352"/>
    </location>
</feature>
<dbReference type="InterPro" id="IPR036388">
    <property type="entry name" value="WH-like_DNA-bd_sf"/>
</dbReference>
<dbReference type="PANTHER" id="PTHR34293">
    <property type="entry name" value="HTH-TYPE TRANSCRIPTIONAL REGULATOR TRMBL2"/>
    <property type="match status" value="1"/>
</dbReference>
<protein>
    <submittedName>
        <fullName evidence="3">LuxR C-terminal-related transcriptional regulator</fullName>
    </submittedName>
</protein>
<dbReference type="PANTHER" id="PTHR34293:SF1">
    <property type="entry name" value="HTH-TYPE TRANSCRIPTIONAL REGULATOR TRMBL2"/>
    <property type="match status" value="1"/>
</dbReference>
<dbReference type="Pfam" id="PF00196">
    <property type="entry name" value="GerE"/>
    <property type="match status" value="1"/>
</dbReference>
<dbReference type="Gene3D" id="1.10.10.10">
    <property type="entry name" value="Winged helix-like DNA-binding domain superfamily/Winged helix DNA-binding domain"/>
    <property type="match status" value="1"/>
</dbReference>
<comment type="caution">
    <text evidence="3">The sequence shown here is derived from an EMBL/GenBank/DDBJ whole genome shotgun (WGS) entry which is preliminary data.</text>
</comment>
<evidence type="ECO:0000313" key="3">
    <source>
        <dbReference type="EMBL" id="MFC5156751.1"/>
    </source>
</evidence>
<sequence length="365" mass="40270">MSYSDIPDASGIPQTGTVAHQVYEYAVQCVCIEAVTCARDLGLALSLVEGAVRDLVEVRLLLPAQGVEGEYVAVNPMSASMQLLAPYDEELRVRQYALEQVRQQMHGLMPLYRTSTPEARRDVSIERIDNLDAVRGILGRLAEECQHEVITSQPGGGRDAGILQEAARRDSVVLARGVRMRTLYQHTARFDQPTREYVDSISRQGAEVRTTGNGFMRAIIYDAKTAVISLPDNPQGATLVRNPDVTHFIVQAFEWAWVTAQPFNPQFDRSELRSISDSLNQTLMRMLASGHGDKSIARQLGMSPRTCQRRISELMQEIGARTRLQAGYLIHQHGLVMPAAEGELADEPDGEPDGGPGDERDGEAD</sequence>
<evidence type="ECO:0000259" key="2">
    <source>
        <dbReference type="SMART" id="SM00421"/>
    </source>
</evidence>
<dbReference type="SMART" id="SM00421">
    <property type="entry name" value="HTH_LUXR"/>
    <property type="match status" value="1"/>
</dbReference>
<dbReference type="EMBL" id="JBHSKP010000041">
    <property type="protein sequence ID" value="MFC5156751.1"/>
    <property type="molecule type" value="Genomic_DNA"/>
</dbReference>
<gene>
    <name evidence="3" type="ORF">ACFPRH_34055</name>
</gene>
<dbReference type="InterPro" id="IPR000792">
    <property type="entry name" value="Tscrpt_reg_LuxR_C"/>
</dbReference>
<evidence type="ECO:0000256" key="1">
    <source>
        <dbReference type="SAM" id="MobiDB-lite"/>
    </source>
</evidence>
<dbReference type="InterPro" id="IPR016032">
    <property type="entry name" value="Sig_transdc_resp-reg_C-effctor"/>
</dbReference>
<dbReference type="InterPro" id="IPR051797">
    <property type="entry name" value="TrmB-like"/>
</dbReference>
<feature type="domain" description="HTH luxR-type" evidence="2">
    <location>
        <begin position="281"/>
        <end position="330"/>
    </location>
</feature>
<dbReference type="SUPFAM" id="SSF46894">
    <property type="entry name" value="C-terminal effector domain of the bipartite response regulators"/>
    <property type="match status" value="1"/>
</dbReference>
<organism evidence="3 4">
    <name type="scientific">Streptomyces amakusaensis</name>
    <dbReference type="NCBI Taxonomy" id="67271"/>
    <lineage>
        <taxon>Bacteria</taxon>
        <taxon>Bacillati</taxon>
        <taxon>Actinomycetota</taxon>
        <taxon>Actinomycetes</taxon>
        <taxon>Kitasatosporales</taxon>
        <taxon>Streptomycetaceae</taxon>
        <taxon>Streptomyces</taxon>
    </lineage>
</organism>
<keyword evidence="4" id="KW-1185">Reference proteome</keyword>
<name>A0ABW0AUC9_9ACTN</name>